<dbReference type="Gene3D" id="2.130.10.10">
    <property type="entry name" value="YVTN repeat-like/Quinoprotein amine dehydrogenase"/>
    <property type="match status" value="2"/>
</dbReference>
<comment type="similarity">
    <text evidence="1 4">Belongs to the phosphatase 2A regulatory subunit B family.</text>
</comment>
<dbReference type="SUPFAM" id="SSF50978">
    <property type="entry name" value="WD40 repeat-like"/>
    <property type="match status" value="1"/>
</dbReference>
<evidence type="ECO:0000313" key="6">
    <source>
        <dbReference type="EMBL" id="CAI1984291.1"/>
    </source>
</evidence>
<dbReference type="PIRSF" id="PIRSF037309">
    <property type="entry name" value="PP2A_PR55"/>
    <property type="match status" value="1"/>
</dbReference>
<evidence type="ECO:0000256" key="1">
    <source>
        <dbReference type="ARBA" id="ARBA00008259"/>
    </source>
</evidence>
<protein>
    <recommendedName>
        <fullName evidence="4">Protein phosphatase PP2A regulatory subunit B</fullName>
    </recommendedName>
</protein>
<keyword evidence="7" id="KW-1185">Reference proteome</keyword>
<dbReference type="PRINTS" id="PR00600">
    <property type="entry name" value="PP2APR55"/>
</dbReference>
<dbReference type="InterPro" id="IPR036322">
    <property type="entry name" value="WD40_repeat_dom_sf"/>
</dbReference>
<organism evidence="6 7">
    <name type="scientific">Saccharomyces eubayanus</name>
    <name type="common">Yeast</name>
    <dbReference type="NCBI Taxonomy" id="1080349"/>
    <lineage>
        <taxon>Eukaryota</taxon>
        <taxon>Fungi</taxon>
        <taxon>Dikarya</taxon>
        <taxon>Ascomycota</taxon>
        <taxon>Saccharomycotina</taxon>
        <taxon>Saccharomycetes</taxon>
        <taxon>Saccharomycetales</taxon>
        <taxon>Saccharomycetaceae</taxon>
        <taxon>Saccharomyces</taxon>
    </lineage>
</organism>
<sequence length="532" mass="60270">MAQNNFDFKFSQCFGDKADIVVTEADLITAVEFDYTGNYLATGDKGGRVVLFERSNSRHCEYKFLTEFQSHDAEFDYLKSLEIEEKINEIKWLRPTQRSHFLLSTNDKTIKLWKVYEKNIKLVSQNNLTEGVTFEKKGKSDNHNSRGGSVKAVLSLQSLKLPQLSQHDKIIAATPKRIYSNAHTYHINSISLNSDQETFLSADDLRINLWNLDIPDQSFNIVDIKPTNMEELTEVITSAEFHPQECNLFMYSSSKGTIKLCDMRQNSLCDNKTKTFEEYLDPINHNFFTEITSSISDIKFSPNGRYIASRDYLTVKIWDVNMDNKPLKTINIHKQLKERLSDTYENDAIFDKFEVNFSGDSSSVMTGSYNNNFMIYPNVVTSGDNDNGIVKTFDENNALNSNSSNSNNSNKNNNNSIQNKDSSSSSSSHKRRSNGRNTSMVGSSNSSRSSIAGGEAASAEDPGTEMNEIVLQADKTAFRNKRYGSLAQRSARNKDWGDDIDFKKNILHFSWHPRENSIAVAATNNLFIFSAL</sequence>
<feature type="region of interest" description="Disordered" evidence="5">
    <location>
        <begin position="391"/>
        <end position="465"/>
    </location>
</feature>
<dbReference type="SMART" id="SM00320">
    <property type="entry name" value="WD40"/>
    <property type="match status" value="5"/>
</dbReference>
<keyword evidence="2 4" id="KW-0853">WD repeat</keyword>
<keyword evidence="3 4" id="KW-0677">Repeat</keyword>
<accession>A0ABN8VUU5</accession>
<dbReference type="PANTHER" id="PTHR11871">
    <property type="entry name" value="PROTEIN PHOSPHATASE PP2A REGULATORY SUBUNIT B"/>
    <property type="match status" value="1"/>
</dbReference>
<evidence type="ECO:0000256" key="2">
    <source>
        <dbReference type="ARBA" id="ARBA00022574"/>
    </source>
</evidence>
<reference evidence="6" key="1">
    <citation type="submission" date="2022-08" db="EMBL/GenBank/DDBJ databases">
        <authorList>
            <person name="Byrne P K."/>
        </authorList>
    </citation>
    <scope>NUCLEOTIDE SEQUENCE</scope>
    <source>
        <strain evidence="6">UCD650</strain>
    </source>
</reference>
<evidence type="ECO:0000256" key="5">
    <source>
        <dbReference type="SAM" id="MobiDB-lite"/>
    </source>
</evidence>
<evidence type="ECO:0000256" key="3">
    <source>
        <dbReference type="ARBA" id="ARBA00022737"/>
    </source>
</evidence>
<dbReference type="InterPro" id="IPR000009">
    <property type="entry name" value="PP2A_PR55"/>
</dbReference>
<gene>
    <name evidence="6" type="primary">U6500G00920</name>
    <name evidence="6" type="ORF">SEUBUCD650_0G00920</name>
</gene>
<proteinExistence type="inferred from homology"/>
<name>A0ABN8VUU5_SACEU</name>
<evidence type="ECO:0000256" key="4">
    <source>
        <dbReference type="RuleBase" id="RU331113"/>
    </source>
</evidence>
<dbReference type="InterPro" id="IPR015943">
    <property type="entry name" value="WD40/YVTN_repeat-like_dom_sf"/>
</dbReference>
<feature type="compositionally biased region" description="Low complexity" evidence="5">
    <location>
        <begin position="435"/>
        <end position="460"/>
    </location>
</feature>
<dbReference type="Proteomes" id="UP001152964">
    <property type="component" value="Chromosome 7"/>
</dbReference>
<feature type="compositionally biased region" description="Low complexity" evidence="5">
    <location>
        <begin position="396"/>
        <end position="427"/>
    </location>
</feature>
<dbReference type="InterPro" id="IPR001680">
    <property type="entry name" value="WD40_rpt"/>
</dbReference>
<dbReference type="Pfam" id="PF00400">
    <property type="entry name" value="WD40"/>
    <property type="match status" value="2"/>
</dbReference>
<dbReference type="EMBL" id="OX291497">
    <property type="protein sequence ID" value="CAI1984291.1"/>
    <property type="molecule type" value="Genomic_DNA"/>
</dbReference>
<dbReference type="PROSITE" id="PS01025">
    <property type="entry name" value="PR55_2"/>
    <property type="match status" value="1"/>
</dbReference>
<evidence type="ECO:0000313" key="7">
    <source>
        <dbReference type="Proteomes" id="UP001152964"/>
    </source>
</evidence>
<dbReference type="InterPro" id="IPR018067">
    <property type="entry name" value="PP2A_PR55_CS"/>
</dbReference>
<dbReference type="PROSITE" id="PS01024">
    <property type="entry name" value="PR55_1"/>
    <property type="match status" value="1"/>
</dbReference>